<accession>A0A1L8CUU3</accession>
<dbReference type="STRING" id="870242.cpu_11810"/>
<dbReference type="EMBL" id="BDJK01000017">
    <property type="protein sequence ID" value="GAV22671.1"/>
    <property type="molecule type" value="Genomic_DNA"/>
</dbReference>
<proteinExistence type="predicted"/>
<dbReference type="Pfam" id="PF09580">
    <property type="entry name" value="Spore_YhcN_YlaJ"/>
    <property type="match status" value="1"/>
</dbReference>
<evidence type="ECO:0000313" key="3">
    <source>
        <dbReference type="Proteomes" id="UP000187485"/>
    </source>
</evidence>
<comment type="caution">
    <text evidence="2">The sequence shown here is derived from an EMBL/GenBank/DDBJ whole genome shotgun (WGS) entry which is preliminary data.</text>
</comment>
<dbReference type="InterPro" id="IPR019076">
    <property type="entry name" value="Spore_lipoprot_YhcN/YlaJ-like"/>
</dbReference>
<dbReference type="OrthoDB" id="1707228at2"/>
<feature type="signal peptide" evidence="1">
    <location>
        <begin position="1"/>
        <end position="19"/>
    </location>
</feature>
<sequence>MKKALYILMLFILIFTVIACTAARKPVPKTVPPGGTPTTLPTNPTELRKIADKIAREAAKTEKVTKATAVISGSTAYVGLDLKAGVEKKETDKIKEEAANRVKSAEPRLKTVFVTTDADTVTRIRHVAEGVAKGRPLSSFIRELDEIRRRMTPKTK</sequence>
<keyword evidence="1" id="KW-0732">Signal</keyword>
<gene>
    <name evidence="2" type="ORF">cpu_11810</name>
</gene>
<feature type="chain" id="PRO_5039002796" evidence="1">
    <location>
        <begin position="20"/>
        <end position="156"/>
    </location>
</feature>
<dbReference type="Proteomes" id="UP000187485">
    <property type="component" value="Unassembled WGS sequence"/>
</dbReference>
<dbReference type="InterPro" id="IPR014247">
    <property type="entry name" value="Spore_lipoprot_YhcN/YlaJ"/>
</dbReference>
<reference evidence="3" key="1">
    <citation type="submission" date="2016-12" db="EMBL/GenBank/DDBJ databases">
        <title>Draft Genome Sequences od Carboxydothermus pertinax and islandicus, Hydrogenogenic Carboxydotrophic Bacteria.</title>
        <authorList>
            <person name="Fukuyama Y."/>
            <person name="Ohmae K."/>
            <person name="Yoneda Y."/>
            <person name="Yoshida T."/>
            <person name="Sako Y."/>
        </authorList>
    </citation>
    <scope>NUCLEOTIDE SEQUENCE [LARGE SCALE GENOMIC DNA]</scope>
    <source>
        <strain evidence="3">Ug1</strain>
    </source>
</reference>
<name>A0A1L8CUU3_9THEO</name>
<evidence type="ECO:0000313" key="2">
    <source>
        <dbReference type="EMBL" id="GAV22671.1"/>
    </source>
</evidence>
<evidence type="ECO:0000256" key="1">
    <source>
        <dbReference type="SAM" id="SignalP"/>
    </source>
</evidence>
<protein>
    <submittedName>
        <fullName evidence="2">Lipoprotein</fullName>
    </submittedName>
</protein>
<dbReference type="RefSeq" id="WP_075859147.1">
    <property type="nucleotide sequence ID" value="NZ_BDJK01000017.1"/>
</dbReference>
<dbReference type="GO" id="GO:0030435">
    <property type="term" value="P:sporulation resulting in formation of a cellular spore"/>
    <property type="evidence" value="ECO:0007669"/>
    <property type="project" value="InterPro"/>
</dbReference>
<keyword evidence="3" id="KW-1185">Reference proteome</keyword>
<keyword evidence="2" id="KW-0449">Lipoprotein</keyword>
<dbReference type="PROSITE" id="PS51257">
    <property type="entry name" value="PROKAR_LIPOPROTEIN"/>
    <property type="match status" value="1"/>
</dbReference>
<organism evidence="2 3">
    <name type="scientific">Carboxydothermus pertinax</name>
    <dbReference type="NCBI Taxonomy" id="870242"/>
    <lineage>
        <taxon>Bacteria</taxon>
        <taxon>Bacillati</taxon>
        <taxon>Bacillota</taxon>
        <taxon>Clostridia</taxon>
        <taxon>Thermoanaerobacterales</taxon>
        <taxon>Thermoanaerobacteraceae</taxon>
        <taxon>Carboxydothermus</taxon>
    </lineage>
</organism>
<dbReference type="NCBIfam" id="TIGR02898">
    <property type="entry name" value="spore_YhcN_YlaJ"/>
    <property type="match status" value="1"/>
</dbReference>
<dbReference type="AlphaFoldDB" id="A0A1L8CUU3"/>